<protein>
    <submittedName>
        <fullName evidence="2">Uncharacterized protein</fullName>
    </submittedName>
</protein>
<accession>M7C1M7</accession>
<dbReference type="EMBL" id="KB520249">
    <property type="protein sequence ID" value="EMP38293.1"/>
    <property type="molecule type" value="Genomic_DNA"/>
</dbReference>
<reference evidence="3" key="1">
    <citation type="journal article" date="2013" name="Nat. Genet.">
        <title>The draft genomes of soft-shell turtle and green sea turtle yield insights into the development and evolution of the turtle-specific body plan.</title>
        <authorList>
            <person name="Wang Z."/>
            <person name="Pascual-Anaya J."/>
            <person name="Zadissa A."/>
            <person name="Li W."/>
            <person name="Niimura Y."/>
            <person name="Huang Z."/>
            <person name="Li C."/>
            <person name="White S."/>
            <person name="Xiong Z."/>
            <person name="Fang D."/>
            <person name="Wang B."/>
            <person name="Ming Y."/>
            <person name="Chen Y."/>
            <person name="Zheng Y."/>
            <person name="Kuraku S."/>
            <person name="Pignatelli M."/>
            <person name="Herrero J."/>
            <person name="Beal K."/>
            <person name="Nozawa M."/>
            <person name="Li Q."/>
            <person name="Wang J."/>
            <person name="Zhang H."/>
            <person name="Yu L."/>
            <person name="Shigenobu S."/>
            <person name="Wang J."/>
            <person name="Liu J."/>
            <person name="Flicek P."/>
            <person name="Searle S."/>
            <person name="Wang J."/>
            <person name="Kuratani S."/>
            <person name="Yin Y."/>
            <person name="Aken B."/>
            <person name="Zhang G."/>
            <person name="Irie N."/>
        </authorList>
    </citation>
    <scope>NUCLEOTIDE SEQUENCE [LARGE SCALE GENOMIC DNA]</scope>
</reference>
<proteinExistence type="predicted"/>
<gene>
    <name evidence="2" type="ORF">UY3_04502</name>
</gene>
<sequence length="216" mass="24784">MGCGIFHQNEEKNTCLITTLVQDVVCESRDNKKDDMVDEEEEEEENERQMSDGSILSESQEIFLTLEPCGLQDITVADHDAGEQQSHGLPHCLELGSGSIYYGCDFYLIRKCPAVNSMWQVKKPFTRNILLMNFQAIKEVEQQLAMVQILRWCKAAPRSKVLHNEKKVWPINSTHWSVNQTRTSPQPYWEQVVAKDLETNSPPPFSSFTLVQLYSQ</sequence>
<dbReference type="Proteomes" id="UP000031443">
    <property type="component" value="Unassembled WGS sequence"/>
</dbReference>
<evidence type="ECO:0000313" key="3">
    <source>
        <dbReference type="Proteomes" id="UP000031443"/>
    </source>
</evidence>
<keyword evidence="3" id="KW-1185">Reference proteome</keyword>
<organism evidence="2 3">
    <name type="scientific">Chelonia mydas</name>
    <name type="common">Green sea-turtle</name>
    <name type="synonym">Chelonia agassizi</name>
    <dbReference type="NCBI Taxonomy" id="8469"/>
    <lineage>
        <taxon>Eukaryota</taxon>
        <taxon>Metazoa</taxon>
        <taxon>Chordata</taxon>
        <taxon>Craniata</taxon>
        <taxon>Vertebrata</taxon>
        <taxon>Euteleostomi</taxon>
        <taxon>Archelosauria</taxon>
        <taxon>Testudinata</taxon>
        <taxon>Testudines</taxon>
        <taxon>Cryptodira</taxon>
        <taxon>Durocryptodira</taxon>
        <taxon>Americhelydia</taxon>
        <taxon>Chelonioidea</taxon>
        <taxon>Cheloniidae</taxon>
        <taxon>Chelonia</taxon>
    </lineage>
</organism>
<dbReference type="AlphaFoldDB" id="M7C1M7"/>
<feature type="compositionally biased region" description="Acidic residues" evidence="1">
    <location>
        <begin position="36"/>
        <end position="46"/>
    </location>
</feature>
<feature type="region of interest" description="Disordered" evidence="1">
    <location>
        <begin position="31"/>
        <end position="53"/>
    </location>
</feature>
<name>M7C1M7_CHEMY</name>
<evidence type="ECO:0000313" key="2">
    <source>
        <dbReference type="EMBL" id="EMP38293.1"/>
    </source>
</evidence>
<evidence type="ECO:0000256" key="1">
    <source>
        <dbReference type="SAM" id="MobiDB-lite"/>
    </source>
</evidence>